<gene>
    <name evidence="2" type="ORF">AA0535_0413</name>
</gene>
<name>A0ABQ0PXL4_9PROT</name>
<evidence type="ECO:0000313" key="3">
    <source>
        <dbReference type="Proteomes" id="UP001062776"/>
    </source>
</evidence>
<dbReference type="Pfam" id="PF03372">
    <property type="entry name" value="Exo_endo_phos"/>
    <property type="match status" value="1"/>
</dbReference>
<dbReference type="Proteomes" id="UP001062776">
    <property type="component" value="Unassembled WGS sequence"/>
</dbReference>
<reference evidence="2" key="1">
    <citation type="submission" date="2013-04" db="EMBL/GenBank/DDBJ databases">
        <title>The genome sequencing project of 58 acetic acid bacteria.</title>
        <authorList>
            <person name="Okamoto-Kainuma A."/>
            <person name="Ishikawa M."/>
            <person name="Umino S."/>
            <person name="Koizumi Y."/>
            <person name="Shiwa Y."/>
            <person name="Yoshikawa H."/>
            <person name="Matsutani M."/>
            <person name="Matsushita K."/>
        </authorList>
    </citation>
    <scope>NUCLEOTIDE SEQUENCE</scope>
    <source>
        <strain evidence="2">NRIC 0535</strain>
    </source>
</reference>
<keyword evidence="3" id="KW-1185">Reference proteome</keyword>
<feature type="domain" description="Endonuclease/exonuclease/phosphatase" evidence="1">
    <location>
        <begin position="30"/>
        <end position="278"/>
    </location>
</feature>
<dbReference type="InterPro" id="IPR036691">
    <property type="entry name" value="Endo/exonu/phosph_ase_sf"/>
</dbReference>
<protein>
    <recommendedName>
        <fullName evidence="1">Endonuclease/exonuclease/phosphatase domain-containing protein</fullName>
    </recommendedName>
</protein>
<organism evidence="2 3">
    <name type="scientific">Asaia krungthepensis NRIC 0535</name>
    <dbReference type="NCBI Taxonomy" id="1307925"/>
    <lineage>
        <taxon>Bacteria</taxon>
        <taxon>Pseudomonadati</taxon>
        <taxon>Pseudomonadota</taxon>
        <taxon>Alphaproteobacteria</taxon>
        <taxon>Acetobacterales</taxon>
        <taxon>Acetobacteraceae</taxon>
        <taxon>Asaia</taxon>
    </lineage>
</organism>
<evidence type="ECO:0000313" key="2">
    <source>
        <dbReference type="EMBL" id="GBQ84091.1"/>
    </source>
</evidence>
<dbReference type="SUPFAM" id="SSF56219">
    <property type="entry name" value="DNase I-like"/>
    <property type="match status" value="1"/>
</dbReference>
<comment type="caution">
    <text evidence="2">The sequence shown here is derived from an EMBL/GenBank/DDBJ whole genome shotgun (WGS) entry which is preliminary data.</text>
</comment>
<accession>A0ABQ0PXL4</accession>
<dbReference type="Gene3D" id="3.60.10.10">
    <property type="entry name" value="Endonuclease/exonuclease/phosphatase"/>
    <property type="match status" value="1"/>
</dbReference>
<proteinExistence type="predicted"/>
<dbReference type="EMBL" id="BAPV01000003">
    <property type="protein sequence ID" value="GBQ84091.1"/>
    <property type="molecule type" value="Genomic_DNA"/>
</dbReference>
<evidence type="ECO:0000259" key="1">
    <source>
        <dbReference type="Pfam" id="PF03372"/>
    </source>
</evidence>
<sequence>MASRPDRLLGLLLAVWVFTPSAKASPLKIATWNLNWLILPGSAPADLPSNIPHRTERDWAGLASEASRLDADIIAVQEVADEAALARLFPPATYHLVMSHAPIAQNLGVALRAPWHAIGHQEVHTLDRSASHGGHTLRPGLDVIVSDGDHQLRLLVVHLKSGCWERSWAEKNHSCPILREQIAILSDWIAEREDEGEAYAVIGDFNRRMTLHDPYYRALIDKARPLLTTSGLSSPCEGGSYFIDHILLGGPARDWIVPGSLRVLIAPPASERLLLSDHCPVSVRVAPTADPETHPGMP</sequence>
<dbReference type="RefSeq" id="WP_264814245.1">
    <property type="nucleotide sequence ID" value="NZ_BAPV01000003.1"/>
</dbReference>
<dbReference type="InterPro" id="IPR005135">
    <property type="entry name" value="Endo/exonuclease/phosphatase"/>
</dbReference>